<sequence>MGQFYDEIPDFLVSWIQKQHVFWVASAPLSSSGHVNISPKGFEGTFHIMDSHTVWYEDLTGSASETVAHIRENGRITILFNAFDGPPRIARLYGRGTVHEFGTPEYNEFIPEGTRQPGSRAVILVDVYKVGTNCGYAVPLFAFQSHRTQLHDWATKKEGVDIESETRSQRDHLRHVPSAAGASSTQSIHAIPDSGSAAFVPATTTTSSSSSTGPTSTIPLSTAGGRLIPTSTSVLSASISSPLSSSALIPAASPGSTTPSGGCVDRIQVQAPPTAEGGLRAFWKDKNLKSLDGLPGLTTAHVSPTRFNSTNAYTSAIYRTSLYERQSHHPSGASSGSTSTSKNSTLHSSSTFQSRRSVVACSTSAGCTCQSGPVPHHLSSLTMPGELEERDHQTMTNVTCQCHLNIQPLPQHHHRSLSSTSSSNSSPNSNSINDNNACTCPTCTSSSSSTTTKDGYPKPEDVRRVMAFMMGIFMTILFQRAIGLGQEYFFNVLV</sequence>
<accession>A0ACD3AQU8</accession>
<dbReference type="EMBL" id="ML208360">
    <property type="protein sequence ID" value="TFK68091.1"/>
    <property type="molecule type" value="Genomic_DNA"/>
</dbReference>
<keyword evidence="2" id="KW-1185">Reference proteome</keyword>
<evidence type="ECO:0000313" key="2">
    <source>
        <dbReference type="Proteomes" id="UP000308600"/>
    </source>
</evidence>
<dbReference type="Proteomes" id="UP000308600">
    <property type="component" value="Unassembled WGS sequence"/>
</dbReference>
<proteinExistence type="predicted"/>
<name>A0ACD3AQU8_9AGAR</name>
<gene>
    <name evidence="1" type="ORF">BDN72DRAFT_64677</name>
</gene>
<evidence type="ECO:0000313" key="1">
    <source>
        <dbReference type="EMBL" id="TFK68091.1"/>
    </source>
</evidence>
<reference evidence="1 2" key="1">
    <citation type="journal article" date="2019" name="Nat. Ecol. Evol.">
        <title>Megaphylogeny resolves global patterns of mushroom evolution.</title>
        <authorList>
            <person name="Varga T."/>
            <person name="Krizsan K."/>
            <person name="Foldi C."/>
            <person name="Dima B."/>
            <person name="Sanchez-Garcia M."/>
            <person name="Sanchez-Ramirez S."/>
            <person name="Szollosi G.J."/>
            <person name="Szarkandi J.G."/>
            <person name="Papp V."/>
            <person name="Albert L."/>
            <person name="Andreopoulos W."/>
            <person name="Angelini C."/>
            <person name="Antonin V."/>
            <person name="Barry K.W."/>
            <person name="Bougher N.L."/>
            <person name="Buchanan P."/>
            <person name="Buyck B."/>
            <person name="Bense V."/>
            <person name="Catcheside P."/>
            <person name="Chovatia M."/>
            <person name="Cooper J."/>
            <person name="Damon W."/>
            <person name="Desjardin D."/>
            <person name="Finy P."/>
            <person name="Geml J."/>
            <person name="Haridas S."/>
            <person name="Hughes K."/>
            <person name="Justo A."/>
            <person name="Karasinski D."/>
            <person name="Kautmanova I."/>
            <person name="Kiss B."/>
            <person name="Kocsube S."/>
            <person name="Kotiranta H."/>
            <person name="LaButti K.M."/>
            <person name="Lechner B.E."/>
            <person name="Liimatainen K."/>
            <person name="Lipzen A."/>
            <person name="Lukacs Z."/>
            <person name="Mihaltcheva S."/>
            <person name="Morgado L.N."/>
            <person name="Niskanen T."/>
            <person name="Noordeloos M.E."/>
            <person name="Ohm R.A."/>
            <person name="Ortiz-Santana B."/>
            <person name="Ovrebo C."/>
            <person name="Racz N."/>
            <person name="Riley R."/>
            <person name="Savchenko A."/>
            <person name="Shiryaev A."/>
            <person name="Soop K."/>
            <person name="Spirin V."/>
            <person name="Szebenyi C."/>
            <person name="Tomsovsky M."/>
            <person name="Tulloss R.E."/>
            <person name="Uehling J."/>
            <person name="Grigoriev I.V."/>
            <person name="Vagvolgyi C."/>
            <person name="Papp T."/>
            <person name="Martin F.M."/>
            <person name="Miettinen O."/>
            <person name="Hibbett D.S."/>
            <person name="Nagy L.G."/>
        </authorList>
    </citation>
    <scope>NUCLEOTIDE SEQUENCE [LARGE SCALE GENOMIC DNA]</scope>
    <source>
        <strain evidence="1 2">NL-1719</strain>
    </source>
</reference>
<organism evidence="1 2">
    <name type="scientific">Pluteus cervinus</name>
    <dbReference type="NCBI Taxonomy" id="181527"/>
    <lineage>
        <taxon>Eukaryota</taxon>
        <taxon>Fungi</taxon>
        <taxon>Dikarya</taxon>
        <taxon>Basidiomycota</taxon>
        <taxon>Agaricomycotina</taxon>
        <taxon>Agaricomycetes</taxon>
        <taxon>Agaricomycetidae</taxon>
        <taxon>Agaricales</taxon>
        <taxon>Pluteineae</taxon>
        <taxon>Pluteaceae</taxon>
        <taxon>Pluteus</taxon>
    </lineage>
</organism>
<protein>
    <submittedName>
        <fullName evidence="1">Uncharacterized protein</fullName>
    </submittedName>
</protein>